<organism evidence="1 2">
    <name type="scientific">Brachionus plicatilis</name>
    <name type="common">Marine rotifer</name>
    <name type="synonym">Brachionus muelleri</name>
    <dbReference type="NCBI Taxonomy" id="10195"/>
    <lineage>
        <taxon>Eukaryota</taxon>
        <taxon>Metazoa</taxon>
        <taxon>Spiralia</taxon>
        <taxon>Gnathifera</taxon>
        <taxon>Rotifera</taxon>
        <taxon>Eurotatoria</taxon>
        <taxon>Monogononta</taxon>
        <taxon>Pseudotrocha</taxon>
        <taxon>Ploima</taxon>
        <taxon>Brachionidae</taxon>
        <taxon>Brachionus</taxon>
    </lineage>
</organism>
<evidence type="ECO:0000313" key="1">
    <source>
        <dbReference type="EMBL" id="RNA42477.1"/>
    </source>
</evidence>
<name>A0A3M7T3G7_BRAPC</name>
<reference evidence="1 2" key="1">
    <citation type="journal article" date="2018" name="Sci. Rep.">
        <title>Genomic signatures of local adaptation to the degree of environmental predictability in rotifers.</title>
        <authorList>
            <person name="Franch-Gras L."/>
            <person name="Hahn C."/>
            <person name="Garcia-Roger E.M."/>
            <person name="Carmona M.J."/>
            <person name="Serra M."/>
            <person name="Gomez A."/>
        </authorList>
    </citation>
    <scope>NUCLEOTIDE SEQUENCE [LARGE SCALE GENOMIC DNA]</scope>
    <source>
        <strain evidence="1">HYR1</strain>
    </source>
</reference>
<proteinExistence type="predicted"/>
<dbReference type="Proteomes" id="UP000276133">
    <property type="component" value="Unassembled WGS sequence"/>
</dbReference>
<keyword evidence="2" id="KW-1185">Reference proteome</keyword>
<protein>
    <submittedName>
        <fullName evidence="1">Uncharacterized protein</fullName>
    </submittedName>
</protein>
<sequence>MTKIQNKPINRATIKERSFFRKWYLFYLRVLYQRTADNLFFLIQKIVESFNRKKKVFKSEERF</sequence>
<dbReference type="EMBL" id="REGN01000363">
    <property type="protein sequence ID" value="RNA42477.1"/>
    <property type="molecule type" value="Genomic_DNA"/>
</dbReference>
<gene>
    <name evidence="1" type="ORF">BpHYR1_013173</name>
</gene>
<evidence type="ECO:0000313" key="2">
    <source>
        <dbReference type="Proteomes" id="UP000276133"/>
    </source>
</evidence>
<accession>A0A3M7T3G7</accession>
<dbReference type="AlphaFoldDB" id="A0A3M7T3G7"/>
<comment type="caution">
    <text evidence="1">The sequence shown here is derived from an EMBL/GenBank/DDBJ whole genome shotgun (WGS) entry which is preliminary data.</text>
</comment>